<keyword evidence="4 6" id="KW-1133">Transmembrane helix</keyword>
<comment type="subcellular location">
    <subcellularLocation>
        <location evidence="1">Membrane</location>
        <topology evidence="1">Multi-pass membrane protein</topology>
    </subcellularLocation>
</comment>
<keyword evidence="5 6" id="KW-0472">Membrane</keyword>
<accession>A0A1E3A3G7</accession>
<feature type="transmembrane region" description="Helical" evidence="6">
    <location>
        <begin position="174"/>
        <end position="193"/>
    </location>
</feature>
<feature type="transmembrane region" description="Helical" evidence="6">
    <location>
        <begin position="109"/>
        <end position="129"/>
    </location>
</feature>
<organism evidence="7 8">
    <name type="scientific">Eisenbergiella tayi</name>
    <dbReference type="NCBI Taxonomy" id="1432052"/>
    <lineage>
        <taxon>Bacteria</taxon>
        <taxon>Bacillati</taxon>
        <taxon>Bacillota</taxon>
        <taxon>Clostridia</taxon>
        <taxon>Lachnospirales</taxon>
        <taxon>Lachnospiraceae</taxon>
        <taxon>Eisenbergiella</taxon>
    </lineage>
</organism>
<dbReference type="AlphaFoldDB" id="A0A1E3A3G7"/>
<dbReference type="GO" id="GO:0015648">
    <property type="term" value="F:lipid-linked peptidoglycan transporter activity"/>
    <property type="evidence" value="ECO:0007669"/>
    <property type="project" value="TreeGrafter"/>
</dbReference>
<comment type="caution">
    <text evidence="7">The sequence shown here is derived from an EMBL/GenBank/DDBJ whole genome shotgun (WGS) entry which is preliminary data.</text>
</comment>
<reference evidence="7 8" key="1">
    <citation type="submission" date="2016-07" db="EMBL/GenBank/DDBJ databases">
        <title>Characterization of isolates of Eisenbergiella tayi derived from blood cultures, using whole genome sequencing.</title>
        <authorList>
            <person name="Burdz T."/>
            <person name="Wiebe D."/>
            <person name="Huynh C."/>
            <person name="Bernard K."/>
        </authorList>
    </citation>
    <scope>NUCLEOTIDE SEQUENCE [LARGE SCALE GENOMIC DNA]</scope>
    <source>
        <strain evidence="7 8">NML 110608</strain>
    </source>
</reference>
<keyword evidence="3" id="KW-0133">Cell shape</keyword>
<evidence type="ECO:0000256" key="4">
    <source>
        <dbReference type="ARBA" id="ARBA00022989"/>
    </source>
</evidence>
<evidence type="ECO:0000313" key="8">
    <source>
        <dbReference type="Proteomes" id="UP000094067"/>
    </source>
</evidence>
<evidence type="ECO:0000313" key="7">
    <source>
        <dbReference type="EMBL" id="ODM03278.1"/>
    </source>
</evidence>
<feature type="transmembrane region" description="Helical" evidence="6">
    <location>
        <begin position="78"/>
        <end position="97"/>
    </location>
</feature>
<keyword evidence="2 6" id="KW-0812">Transmembrane</keyword>
<dbReference type="Proteomes" id="UP000094067">
    <property type="component" value="Unassembled WGS sequence"/>
</dbReference>
<proteinExistence type="predicted"/>
<evidence type="ECO:0000256" key="3">
    <source>
        <dbReference type="ARBA" id="ARBA00022960"/>
    </source>
</evidence>
<protein>
    <submittedName>
        <fullName evidence="7">Lipid II flippase FtsW</fullName>
    </submittedName>
</protein>
<dbReference type="EMBL" id="MCGH01000003">
    <property type="protein sequence ID" value="ODM03278.1"/>
    <property type="molecule type" value="Genomic_DNA"/>
</dbReference>
<feature type="transmembrane region" description="Helical" evidence="6">
    <location>
        <begin position="398"/>
        <end position="423"/>
    </location>
</feature>
<dbReference type="GO" id="GO:0008360">
    <property type="term" value="P:regulation of cell shape"/>
    <property type="evidence" value="ECO:0007669"/>
    <property type="project" value="UniProtKB-KW"/>
</dbReference>
<dbReference type="GO" id="GO:0032153">
    <property type="term" value="C:cell division site"/>
    <property type="evidence" value="ECO:0007669"/>
    <property type="project" value="TreeGrafter"/>
</dbReference>
<dbReference type="GO" id="GO:0051301">
    <property type="term" value="P:cell division"/>
    <property type="evidence" value="ECO:0007669"/>
    <property type="project" value="InterPro"/>
</dbReference>
<evidence type="ECO:0000256" key="1">
    <source>
        <dbReference type="ARBA" id="ARBA00004141"/>
    </source>
</evidence>
<gene>
    <name evidence="7" type="primary">ftsW_2</name>
    <name evidence="7" type="ORF">BEI61_04073</name>
</gene>
<feature type="transmembrane region" description="Helical" evidence="6">
    <location>
        <begin position="136"/>
        <end position="154"/>
    </location>
</feature>
<evidence type="ECO:0000256" key="6">
    <source>
        <dbReference type="SAM" id="Phobius"/>
    </source>
</evidence>
<feature type="transmembrane region" description="Helical" evidence="6">
    <location>
        <begin position="332"/>
        <end position="352"/>
    </location>
</feature>
<evidence type="ECO:0000256" key="2">
    <source>
        <dbReference type="ARBA" id="ARBA00022692"/>
    </source>
</evidence>
<dbReference type="InterPro" id="IPR047928">
    <property type="entry name" value="Perm_prefix_1"/>
</dbReference>
<dbReference type="NCBIfam" id="NF038403">
    <property type="entry name" value="perm_prefix_1"/>
    <property type="match status" value="1"/>
</dbReference>
<dbReference type="PANTHER" id="PTHR30474">
    <property type="entry name" value="CELL CYCLE PROTEIN"/>
    <property type="match status" value="1"/>
</dbReference>
<name>A0A1E3A3G7_9FIRM</name>
<feature type="transmembrane region" description="Helical" evidence="6">
    <location>
        <begin position="364"/>
        <end position="386"/>
    </location>
</feature>
<evidence type="ECO:0000256" key="5">
    <source>
        <dbReference type="ARBA" id="ARBA00023136"/>
    </source>
</evidence>
<dbReference type="GO" id="GO:0005886">
    <property type="term" value="C:plasma membrane"/>
    <property type="evidence" value="ECO:0007669"/>
    <property type="project" value="TreeGrafter"/>
</dbReference>
<feature type="transmembrane region" description="Helical" evidence="6">
    <location>
        <begin position="251"/>
        <end position="274"/>
    </location>
</feature>
<dbReference type="InterPro" id="IPR001182">
    <property type="entry name" value="FtsW/RodA"/>
</dbReference>
<dbReference type="RefSeq" id="WP_069153798.1">
    <property type="nucleotide sequence ID" value="NZ_MCGH01000003.1"/>
</dbReference>
<sequence length="443" mass="50229">MDKREFLEAVTEQIRFEKAREMISDELENHIEDQKEAFMSEGISEMESYQKAIEDMGDPVEVGISLDRIHRPKMEWKMILLVLGLSILGLFFQYVMFKDMGSESYPYNINSQCVYIMIGLAVMMFFCFFDYTRIGFWGKTGAAVLLLLLLYSYFGGLSVFGQRGYLRVGGLSVSLRQLIYLYIPFYGGILYSYKNQGRKGFTKSMVWSVLPVVLVLKLPDLSTAGSLMLIMLIQVCFITRKGWFGEWKKKLAFVVSAVIGLPVFLVLYFVFFGAEYQKARLFSVFNTAEDQNYQINMARNLISGSKWIGEGRLNAKGFLPAAASDYIVTYVMSYYGILAVIVLLAVLGLFIFKTFKISVHQKNQLGTVIGVGCSLVFMIQIVLYVMVNLTIFPSTAVFLPLFTYGGTGTIVSFALIGILLSIYRYQNVLPVHMVRKQKVKLGL</sequence>
<dbReference type="Pfam" id="PF01098">
    <property type="entry name" value="FTSW_RODA_SPOVE"/>
    <property type="match status" value="1"/>
</dbReference>